<dbReference type="Gene3D" id="3.30.420.10">
    <property type="entry name" value="Ribonuclease H-like superfamily/Ribonuclease H"/>
    <property type="match status" value="1"/>
</dbReference>
<sequence>MFEHLMLDLETMGTKPTAAIVAIGAVLFNPETGELGSRFYDVIDLSSVMRHKDTTVDAETIKWWLKQSSEARSEIITGDVHILNALSGLSKFINEESNPRLLKVWGNGSSFDNVILRSAYERYDLTAPWMFYNDRDVRTIVDIGRSFDFDPKVNMPFDGVQHNALADAIHQAKYVSAIWQRININKESI</sequence>
<organism evidence="2 3">
    <name type="scientific">Providencia hangzhouensis</name>
    <dbReference type="NCBI Taxonomy" id="3031799"/>
    <lineage>
        <taxon>Bacteria</taxon>
        <taxon>Pseudomonadati</taxon>
        <taxon>Pseudomonadota</taxon>
        <taxon>Gammaproteobacteria</taxon>
        <taxon>Enterobacterales</taxon>
        <taxon>Morganellaceae</taxon>
        <taxon>Providencia</taxon>
    </lineage>
</organism>
<dbReference type="GO" id="GO:0004527">
    <property type="term" value="F:exonuclease activity"/>
    <property type="evidence" value="ECO:0007669"/>
    <property type="project" value="UniProtKB-KW"/>
</dbReference>
<dbReference type="GeneID" id="92274195"/>
<dbReference type="RefSeq" id="WP_231068179.1">
    <property type="nucleotide sequence ID" value="NZ_CP135052.1"/>
</dbReference>
<dbReference type="InterPro" id="IPR033390">
    <property type="entry name" value="Rv2179c-like"/>
</dbReference>
<evidence type="ECO:0000313" key="2">
    <source>
        <dbReference type="EMBL" id="WNK25619.1"/>
    </source>
</evidence>
<proteinExistence type="predicted"/>
<protein>
    <submittedName>
        <fullName evidence="2">3'-5' exonuclease</fullName>
        <ecNumber evidence="2">3.1.-.-</ecNumber>
    </submittedName>
</protein>
<name>A0ABY9ZE00_9GAMM</name>
<dbReference type="InterPro" id="IPR036397">
    <property type="entry name" value="RNaseH_sf"/>
</dbReference>
<keyword evidence="2" id="KW-0540">Nuclease</keyword>
<keyword evidence="2" id="KW-0378">Hydrolase</keyword>
<feature type="domain" description="3'-5' exoribonuclease Rv2179c-like" evidence="1">
    <location>
        <begin position="3"/>
        <end position="179"/>
    </location>
</feature>
<accession>A0ABY9ZE00</accession>
<gene>
    <name evidence="2" type="ORF">PZ638_07000</name>
</gene>
<keyword evidence="2" id="KW-0269">Exonuclease</keyword>
<reference evidence="2" key="1">
    <citation type="journal article" date="2023" name="Microbiol. Spectr.">
        <title>Whole-genome sequencing provides insights into a novel species: Providencia hangzhouensis associated with urinary tract infections.</title>
        <authorList>
            <person name="Dong X."/>
            <person name="Yu Y."/>
            <person name="Liu J."/>
            <person name="Cao D."/>
            <person name="Xiang Y."/>
            <person name="Bi K."/>
            <person name="Yuan X."/>
            <person name="Li S."/>
            <person name="Wu T."/>
            <person name="Zhang Y."/>
        </authorList>
    </citation>
    <scope>NUCLEOTIDE SEQUENCE</scope>
    <source>
        <strain evidence="2">PR-310</strain>
    </source>
</reference>
<dbReference type="Proteomes" id="UP001163184">
    <property type="component" value="Chromosome"/>
</dbReference>
<dbReference type="InterPro" id="IPR012337">
    <property type="entry name" value="RNaseH-like_sf"/>
</dbReference>
<dbReference type="Pfam" id="PF16473">
    <property type="entry name" value="Rv2179c-like"/>
    <property type="match status" value="1"/>
</dbReference>
<evidence type="ECO:0000259" key="1">
    <source>
        <dbReference type="Pfam" id="PF16473"/>
    </source>
</evidence>
<evidence type="ECO:0000313" key="3">
    <source>
        <dbReference type="Proteomes" id="UP001163184"/>
    </source>
</evidence>
<dbReference type="EC" id="3.1.-.-" evidence="2"/>
<dbReference type="SUPFAM" id="SSF53098">
    <property type="entry name" value="Ribonuclease H-like"/>
    <property type="match status" value="1"/>
</dbReference>
<dbReference type="EMBL" id="CP135052">
    <property type="protein sequence ID" value="WNK25619.1"/>
    <property type="molecule type" value="Genomic_DNA"/>
</dbReference>
<keyword evidence="3" id="KW-1185">Reference proteome</keyword>